<dbReference type="SUPFAM" id="SSF54001">
    <property type="entry name" value="Cysteine proteinases"/>
    <property type="match status" value="1"/>
</dbReference>
<sequence>MELIQEHADVRAYLAADETIDHRHPLVRETADALWTASGGDAYAYAEAAYEFVRDTVPHSGDSGDMRVTWRASDVLATRNGICHAKSHALVALLRTRGLPAALCYQRLTEDDGSQPLLHGLIALRLPGRGGWARLDPRGNKPGVNARFDLEREQLAFPVRPELGEVDYPTLYAAPHAGALTALRESADRPELWRKLPTAL</sequence>
<dbReference type="PANTHER" id="PTHR33490">
    <property type="entry name" value="BLR5614 PROTEIN-RELATED"/>
    <property type="match status" value="1"/>
</dbReference>
<dbReference type="InterPro" id="IPR038765">
    <property type="entry name" value="Papain-like_cys_pep_sf"/>
</dbReference>
<accession>A0ABQ3EVV8</accession>
<dbReference type="Pfam" id="PF01841">
    <property type="entry name" value="Transglut_core"/>
    <property type="match status" value="1"/>
</dbReference>
<evidence type="ECO:0000259" key="1">
    <source>
        <dbReference type="Pfam" id="PF01841"/>
    </source>
</evidence>
<dbReference type="InterPro" id="IPR002931">
    <property type="entry name" value="Transglutaminase-like"/>
</dbReference>
<evidence type="ECO:0000313" key="3">
    <source>
        <dbReference type="Proteomes" id="UP000642673"/>
    </source>
</evidence>
<comment type="caution">
    <text evidence="2">The sequence shown here is derived from an EMBL/GenBank/DDBJ whole genome shotgun (WGS) entry which is preliminary data.</text>
</comment>
<dbReference type="EMBL" id="BMVP01000003">
    <property type="protein sequence ID" value="GHB54044.1"/>
    <property type="molecule type" value="Genomic_DNA"/>
</dbReference>
<protein>
    <submittedName>
        <fullName evidence="2">Transglutaminase</fullName>
    </submittedName>
</protein>
<name>A0ABQ3EVV8_9ACTN</name>
<dbReference type="Proteomes" id="UP000642673">
    <property type="component" value="Unassembled WGS sequence"/>
</dbReference>
<proteinExistence type="predicted"/>
<keyword evidence="3" id="KW-1185">Reference proteome</keyword>
<dbReference type="Gene3D" id="3.10.620.30">
    <property type="match status" value="1"/>
</dbReference>
<gene>
    <name evidence="2" type="ORF">GCM10010347_25330</name>
</gene>
<evidence type="ECO:0000313" key="2">
    <source>
        <dbReference type="EMBL" id="GHB54044.1"/>
    </source>
</evidence>
<reference evidence="3" key="1">
    <citation type="journal article" date="2019" name="Int. J. Syst. Evol. Microbiol.">
        <title>The Global Catalogue of Microorganisms (GCM) 10K type strain sequencing project: providing services to taxonomists for standard genome sequencing and annotation.</title>
        <authorList>
            <consortium name="The Broad Institute Genomics Platform"/>
            <consortium name="The Broad Institute Genome Sequencing Center for Infectious Disease"/>
            <person name="Wu L."/>
            <person name="Ma J."/>
        </authorList>
    </citation>
    <scope>NUCLEOTIDE SEQUENCE [LARGE SCALE GENOMIC DNA]</scope>
    <source>
        <strain evidence="3">JCM 4738</strain>
    </source>
</reference>
<organism evidence="2 3">
    <name type="scientific">Streptomyces cirratus</name>
    <dbReference type="NCBI Taxonomy" id="68187"/>
    <lineage>
        <taxon>Bacteria</taxon>
        <taxon>Bacillati</taxon>
        <taxon>Actinomycetota</taxon>
        <taxon>Actinomycetes</taxon>
        <taxon>Kitasatosporales</taxon>
        <taxon>Streptomycetaceae</taxon>
        <taxon>Streptomyces</taxon>
    </lineage>
</organism>
<dbReference type="PANTHER" id="PTHR33490:SF3">
    <property type="entry name" value="CONSERVED INTEGRAL MEMBRANE PROTEIN"/>
    <property type="match status" value="1"/>
</dbReference>
<dbReference type="RefSeq" id="WP_190184149.1">
    <property type="nucleotide sequence ID" value="NZ_BMVP01000003.1"/>
</dbReference>
<feature type="domain" description="Transglutaminase-like" evidence="1">
    <location>
        <begin position="36"/>
        <end position="137"/>
    </location>
</feature>